<reference evidence="13 14" key="1">
    <citation type="submission" date="2017-06" db="EMBL/GenBank/DDBJ databases">
        <title>Investigating the central metabolism of Clostridium thermosuccinogenes.</title>
        <authorList>
            <person name="Koendjbiharie J.G."/>
            <person name="van Kranenburg R."/>
        </authorList>
    </citation>
    <scope>NUCLEOTIDE SEQUENCE [LARGE SCALE GENOMIC DNA]</scope>
    <source>
        <strain evidence="13 14">DSM 5806</strain>
    </source>
</reference>
<evidence type="ECO:0000313" key="13">
    <source>
        <dbReference type="EMBL" id="PNU00640.1"/>
    </source>
</evidence>
<feature type="region of interest" description="Disordered" evidence="9">
    <location>
        <begin position="308"/>
        <end position="348"/>
    </location>
</feature>
<dbReference type="GO" id="GO:0003774">
    <property type="term" value="F:cytoskeletal motor activity"/>
    <property type="evidence" value="ECO:0007669"/>
    <property type="project" value="InterPro"/>
</dbReference>
<dbReference type="InterPro" id="IPR043427">
    <property type="entry name" value="YscJ/FliF"/>
</dbReference>
<dbReference type="InterPro" id="IPR045851">
    <property type="entry name" value="AMP-bd_C_sf"/>
</dbReference>
<keyword evidence="14" id="KW-1185">Reference proteome</keyword>
<dbReference type="GO" id="GO:0071973">
    <property type="term" value="P:bacterial-type flagellum-dependent cell motility"/>
    <property type="evidence" value="ECO:0007669"/>
    <property type="project" value="InterPro"/>
</dbReference>
<evidence type="ECO:0000256" key="3">
    <source>
        <dbReference type="ARBA" id="ARBA00007971"/>
    </source>
</evidence>
<evidence type="ECO:0000256" key="4">
    <source>
        <dbReference type="ARBA" id="ARBA00022475"/>
    </source>
</evidence>
<comment type="caution">
    <text evidence="13">The sequence shown here is derived from an EMBL/GenBank/DDBJ whole genome shotgun (WGS) entry which is preliminary data.</text>
</comment>
<keyword evidence="5 10" id="KW-0812">Transmembrane</keyword>
<evidence type="ECO:0000256" key="10">
    <source>
        <dbReference type="SAM" id="Phobius"/>
    </source>
</evidence>
<proteinExistence type="inferred from homology"/>
<feature type="domain" description="Flagellar M-ring N-terminal" evidence="11">
    <location>
        <begin position="56"/>
        <end position="229"/>
    </location>
</feature>
<dbReference type="PANTHER" id="PTHR30046:SF0">
    <property type="entry name" value="FLAGELLAR M-RING PROTEIN"/>
    <property type="match status" value="1"/>
</dbReference>
<evidence type="ECO:0000256" key="6">
    <source>
        <dbReference type="ARBA" id="ARBA00022989"/>
    </source>
</evidence>
<accession>A0A2K2FPD4</accession>
<dbReference type="Gene3D" id="3.30.300.30">
    <property type="match status" value="1"/>
</dbReference>
<keyword evidence="7 10" id="KW-0472">Membrane</keyword>
<evidence type="ECO:0000256" key="7">
    <source>
        <dbReference type="ARBA" id="ARBA00023136"/>
    </source>
</evidence>
<evidence type="ECO:0000259" key="11">
    <source>
        <dbReference type="Pfam" id="PF01514"/>
    </source>
</evidence>
<dbReference type="AlphaFoldDB" id="A0A2K2FPD4"/>
<dbReference type="EMBL" id="NIOJ01000008">
    <property type="protein sequence ID" value="PNU00640.1"/>
    <property type="molecule type" value="Genomic_DNA"/>
</dbReference>
<feature type="domain" description="Flagellar M-ring C-terminal" evidence="12">
    <location>
        <begin position="271"/>
        <end position="413"/>
    </location>
</feature>
<dbReference type="InterPro" id="IPR000067">
    <property type="entry name" value="FlgMring_FliF"/>
</dbReference>
<dbReference type="PANTHER" id="PTHR30046">
    <property type="entry name" value="FLAGELLAR M-RING PROTEIN"/>
    <property type="match status" value="1"/>
</dbReference>
<gene>
    <name evidence="13" type="primary">fliF</name>
    <name evidence="13" type="ORF">CDQ84_05195</name>
</gene>
<comment type="subcellular location">
    <subcellularLocation>
        <location evidence="1">Bacterial flagellum basal body</location>
    </subcellularLocation>
    <subcellularLocation>
        <location evidence="2">Cell membrane</location>
        <topology evidence="2">Multi-pass membrane protein</topology>
    </subcellularLocation>
</comment>
<evidence type="ECO:0000256" key="8">
    <source>
        <dbReference type="ARBA" id="ARBA00023143"/>
    </source>
</evidence>
<organism evidence="13 14">
    <name type="scientific">Clostridium thermosuccinogenes</name>
    <dbReference type="NCBI Taxonomy" id="84032"/>
    <lineage>
        <taxon>Bacteria</taxon>
        <taxon>Bacillati</taxon>
        <taxon>Bacillota</taxon>
        <taxon>Clostridia</taxon>
        <taxon>Eubacteriales</taxon>
        <taxon>Clostridiaceae</taxon>
        <taxon>Clostridium</taxon>
    </lineage>
</organism>
<feature type="transmembrane region" description="Helical" evidence="10">
    <location>
        <begin position="446"/>
        <end position="464"/>
    </location>
</feature>
<comment type="similarity">
    <text evidence="3">Belongs to the FliF family.</text>
</comment>
<evidence type="ECO:0000256" key="9">
    <source>
        <dbReference type="SAM" id="MobiDB-lite"/>
    </source>
</evidence>
<dbReference type="GO" id="GO:0009431">
    <property type="term" value="C:bacterial-type flagellum basal body, MS ring"/>
    <property type="evidence" value="ECO:0007669"/>
    <property type="project" value="InterPro"/>
</dbReference>
<evidence type="ECO:0000256" key="2">
    <source>
        <dbReference type="ARBA" id="ARBA00004651"/>
    </source>
</evidence>
<evidence type="ECO:0000259" key="12">
    <source>
        <dbReference type="Pfam" id="PF08345"/>
    </source>
</evidence>
<dbReference type="Pfam" id="PF01514">
    <property type="entry name" value="YscJ_FliF"/>
    <property type="match status" value="1"/>
</dbReference>
<keyword evidence="13" id="KW-0282">Flagellum</keyword>
<dbReference type="NCBIfam" id="TIGR00206">
    <property type="entry name" value="fliF"/>
    <property type="match status" value="1"/>
</dbReference>
<sequence length="534" mass="59569">MSHYNKVVFNLPEVFTELLHKVTNFWKELDKSQKIRIYITAAILVAALVVSIVLLTRTTYVPLITSKDTAEVNEMAALLEENGFKYEVNGNTIMIDSRSKNKAQALLVQNDYPESAGAIFADAFDKIKLSSTEGDKRKLFEEAQERTIAAKLKMLDNIEDASVDLAIPEPSVFLFSDDDIASPTASVMIKPKKQLTPEQVQAVVMWVSRSVEGLDPKDVTVVDYDLNELTGKDTSELSSDVNSQYEMKKIWSEDLERSIRKLFSGQFESFDNITVVANPVLDFDSTKSNKKILQNPEGMDGAAVISSERSKTKIENGNVEGGAPGLESNPGTEAPTYQIDNNGENSSYDEEHEIMNYAYNEILTEEEKAIGQMIPEKSSMAINLLYGSRATDEDKINEEIEKVKQMASSATGIPVANITVNKFKIAAEAPVQQQISDRITNFLSTYGPLVLVLLLAIILLIAVIPRRKKSEEPSNQEEQVTPVPAFTVPEPVYVPEIDLEERSEIKKQIDKFIKQKPDAVAQLLRNWLSDDWDG</sequence>
<dbReference type="InterPro" id="IPR006182">
    <property type="entry name" value="FliF_N_dom"/>
</dbReference>
<evidence type="ECO:0000256" key="5">
    <source>
        <dbReference type="ARBA" id="ARBA00022692"/>
    </source>
</evidence>
<dbReference type="GO" id="GO:0005886">
    <property type="term" value="C:plasma membrane"/>
    <property type="evidence" value="ECO:0007669"/>
    <property type="project" value="UniProtKB-SubCell"/>
</dbReference>
<dbReference type="Pfam" id="PF08345">
    <property type="entry name" value="YscJ_FliF_C"/>
    <property type="match status" value="1"/>
</dbReference>
<keyword evidence="13" id="KW-0966">Cell projection</keyword>
<feature type="transmembrane region" description="Helical" evidence="10">
    <location>
        <begin position="37"/>
        <end position="56"/>
    </location>
</feature>
<protein>
    <submittedName>
        <fullName evidence="13">Flagellar M-ring protein FliF</fullName>
    </submittedName>
</protein>
<name>A0A2K2FPD4_9CLOT</name>
<keyword evidence="6 10" id="KW-1133">Transmembrane helix</keyword>
<dbReference type="KEGG" id="cthd:CDO33_07695"/>
<dbReference type="InterPro" id="IPR013556">
    <property type="entry name" value="Flag_M-ring_C"/>
</dbReference>
<keyword evidence="4" id="KW-1003">Cell membrane</keyword>
<evidence type="ECO:0000313" key="14">
    <source>
        <dbReference type="Proteomes" id="UP000236151"/>
    </source>
</evidence>
<dbReference type="Proteomes" id="UP000236151">
    <property type="component" value="Unassembled WGS sequence"/>
</dbReference>
<keyword evidence="8" id="KW-0975">Bacterial flagellum</keyword>
<evidence type="ECO:0000256" key="1">
    <source>
        <dbReference type="ARBA" id="ARBA00004117"/>
    </source>
</evidence>
<keyword evidence="13" id="KW-0969">Cilium</keyword>